<dbReference type="PANTHER" id="PTHR33210:SF24">
    <property type="entry name" value="POLLEN OLE E 1 ALLERGEN AND EXTENSIN FAMILY PROTEIN"/>
    <property type="match status" value="1"/>
</dbReference>
<reference evidence="1 2" key="1">
    <citation type="submission" date="2019-12" db="EMBL/GenBank/DDBJ databases">
        <authorList>
            <person name="Scholz U."/>
            <person name="Mascher M."/>
            <person name="Fiebig A."/>
        </authorList>
    </citation>
    <scope>NUCLEOTIDE SEQUENCE</scope>
</reference>
<dbReference type="Pfam" id="PF01190">
    <property type="entry name" value="Pollen_Ole_e_1"/>
    <property type="match status" value="1"/>
</dbReference>
<dbReference type="PANTHER" id="PTHR33210">
    <property type="entry name" value="PROTODERMAL FACTOR 1"/>
    <property type="match status" value="1"/>
</dbReference>
<dbReference type="EMBL" id="CACRZD030000002">
    <property type="protein sequence ID" value="CAA6655960.1"/>
    <property type="molecule type" value="Genomic_DNA"/>
</dbReference>
<dbReference type="AlphaFoldDB" id="A0A7I8IDU6"/>
<accession>A0A7I8IDU6</accession>
<organism evidence="1">
    <name type="scientific">Spirodela intermedia</name>
    <name type="common">Intermediate duckweed</name>
    <dbReference type="NCBI Taxonomy" id="51605"/>
    <lineage>
        <taxon>Eukaryota</taxon>
        <taxon>Viridiplantae</taxon>
        <taxon>Streptophyta</taxon>
        <taxon>Embryophyta</taxon>
        <taxon>Tracheophyta</taxon>
        <taxon>Spermatophyta</taxon>
        <taxon>Magnoliopsida</taxon>
        <taxon>Liliopsida</taxon>
        <taxon>Araceae</taxon>
        <taxon>Lemnoideae</taxon>
        <taxon>Spirodela</taxon>
    </lineage>
</organism>
<sequence length="391" mass="40777">MSPGSGGRDSNCTTVRVEGQLRSKKYDLPFTGPSGAALFALSVLRDGEPLLASGSFPCLYLLVPDSSGPTFSDYHALSLSHGLFAPPAAGNAADADVGAAVAGAAQLGGPRAAAEAVVTGTVFCDQCRDGERDFFDYPLEGARVAVVCTGGDGHMALYGEATTNWFGVYCVQFDGGPDLSSCSAQVVSGTQECGAAAGPPGGLHLLFGLFGTAMYAADGLLALPSQPSSSCPGFTSPGPLEHIAARPPTPPARAALPPPSLPFRQASACPCETWTAPQYGCYWKMVFPDTKVAAAFGLAAARRYGTDMTLMEALRGRGDLYRTLLREAVTALLNSYRTLLFFYPTRTVIDHMNWALSASPRQALVVALRFKRANSGAAGYGGARCDFTPCD</sequence>
<evidence type="ECO:0000313" key="1">
    <source>
        <dbReference type="EMBL" id="CAA2616277.1"/>
    </source>
</evidence>
<proteinExistence type="predicted"/>
<dbReference type="InterPro" id="IPR039923">
    <property type="entry name" value="Protodermal_1"/>
</dbReference>
<dbReference type="EMBL" id="LR743589">
    <property type="protein sequence ID" value="CAA2616277.1"/>
    <property type="molecule type" value="Genomic_DNA"/>
</dbReference>
<keyword evidence="2" id="KW-1185">Reference proteome</keyword>
<protein>
    <submittedName>
        <fullName evidence="1">Uncharacterized protein</fullName>
    </submittedName>
</protein>
<gene>
    <name evidence="1" type="ORF">SI7747_02002500</name>
</gene>
<dbReference type="Proteomes" id="UP001189122">
    <property type="component" value="Unassembled WGS sequence"/>
</dbReference>
<evidence type="ECO:0000313" key="2">
    <source>
        <dbReference type="Proteomes" id="UP001189122"/>
    </source>
</evidence>
<name>A0A7I8IDU6_SPIIN</name>